<comment type="caution">
    <text evidence="1">The sequence shown here is derived from an EMBL/GenBank/DDBJ whole genome shotgun (WGS) entry which is preliminary data.</text>
</comment>
<name>A0A0D6PEC7_9PROT</name>
<proteinExistence type="predicted"/>
<dbReference type="EMBL" id="BANC01000023">
    <property type="protein sequence ID" value="GAN79568.1"/>
    <property type="molecule type" value="Genomic_DNA"/>
</dbReference>
<reference evidence="1 2" key="1">
    <citation type="submission" date="2012-11" db="EMBL/GenBank/DDBJ databases">
        <title>Whole genome sequence of Acidocella aminolytica 101 = DSM 11237.</title>
        <authorList>
            <person name="Azuma Y."/>
            <person name="Higashiura N."/>
            <person name="Hirakawa H."/>
            <person name="Matsushita K."/>
        </authorList>
    </citation>
    <scope>NUCLEOTIDE SEQUENCE [LARGE SCALE GENOMIC DNA]</scope>
    <source>
        <strain evidence="2">101 / DSM 11237</strain>
    </source>
</reference>
<accession>A0A0D6PEC7</accession>
<keyword evidence="2" id="KW-1185">Reference proteome</keyword>
<dbReference type="Proteomes" id="UP000032668">
    <property type="component" value="Unassembled WGS sequence"/>
</dbReference>
<dbReference type="AlphaFoldDB" id="A0A0D6PEC7"/>
<organism evidence="1 2">
    <name type="scientific">Acidocella aminolytica 101 = DSM 11237</name>
    <dbReference type="NCBI Taxonomy" id="1120923"/>
    <lineage>
        <taxon>Bacteria</taxon>
        <taxon>Pseudomonadati</taxon>
        <taxon>Pseudomonadota</taxon>
        <taxon>Alphaproteobacteria</taxon>
        <taxon>Acetobacterales</taxon>
        <taxon>Acidocellaceae</taxon>
        <taxon>Acidocella</taxon>
    </lineage>
</organism>
<sequence length="74" mass="8304">MQYIRAIKVITNEVGVVLHSQRDLRANIHSEEPIKTVSAEGAYDTRNCYAVIYVRGAKVIISVCKNGPLKLLYL</sequence>
<evidence type="ECO:0008006" key="3">
    <source>
        <dbReference type="Google" id="ProtNLM"/>
    </source>
</evidence>
<gene>
    <name evidence="1" type="ORF">Aam_023_019</name>
</gene>
<evidence type="ECO:0000313" key="1">
    <source>
        <dbReference type="EMBL" id="GAN79568.1"/>
    </source>
</evidence>
<evidence type="ECO:0000313" key="2">
    <source>
        <dbReference type="Proteomes" id="UP000032668"/>
    </source>
</evidence>
<protein>
    <recommendedName>
        <fullName evidence="3">Transposase</fullName>
    </recommendedName>
</protein>